<dbReference type="GO" id="GO:0008270">
    <property type="term" value="F:zinc ion binding"/>
    <property type="evidence" value="ECO:0007669"/>
    <property type="project" value="UniProtKB-KW"/>
</dbReference>
<organism evidence="12 13">
    <name type="scientific">Colocasia esculenta</name>
    <name type="common">Wild taro</name>
    <name type="synonym">Arum esculentum</name>
    <dbReference type="NCBI Taxonomy" id="4460"/>
    <lineage>
        <taxon>Eukaryota</taxon>
        <taxon>Viridiplantae</taxon>
        <taxon>Streptophyta</taxon>
        <taxon>Embryophyta</taxon>
        <taxon>Tracheophyta</taxon>
        <taxon>Spermatophyta</taxon>
        <taxon>Magnoliopsida</taxon>
        <taxon>Liliopsida</taxon>
        <taxon>Araceae</taxon>
        <taxon>Aroideae</taxon>
        <taxon>Colocasieae</taxon>
        <taxon>Colocasia</taxon>
    </lineage>
</organism>
<dbReference type="GO" id="GO:0005634">
    <property type="term" value="C:nucleus"/>
    <property type="evidence" value="ECO:0007669"/>
    <property type="project" value="UniProtKB-SubCell"/>
</dbReference>
<evidence type="ECO:0000256" key="4">
    <source>
        <dbReference type="ARBA" id="ARBA00023015"/>
    </source>
</evidence>
<proteinExistence type="predicted"/>
<evidence type="ECO:0000313" key="13">
    <source>
        <dbReference type="Proteomes" id="UP000652761"/>
    </source>
</evidence>
<reference evidence="12" key="1">
    <citation type="submission" date="2017-07" db="EMBL/GenBank/DDBJ databases">
        <title>Taro Niue Genome Assembly and Annotation.</title>
        <authorList>
            <person name="Atibalentja N."/>
            <person name="Keating K."/>
            <person name="Fields C.J."/>
        </authorList>
    </citation>
    <scope>NUCLEOTIDE SEQUENCE</scope>
    <source>
        <strain evidence="12">Niue_2</strain>
        <tissue evidence="12">Leaf</tissue>
    </source>
</reference>
<feature type="region of interest" description="Disordered" evidence="10">
    <location>
        <begin position="1"/>
        <end position="36"/>
    </location>
</feature>
<evidence type="ECO:0000256" key="3">
    <source>
        <dbReference type="ARBA" id="ARBA00022833"/>
    </source>
</evidence>
<name>A0A843U404_COLES</name>
<dbReference type="EMBL" id="NMUH01000312">
    <property type="protein sequence ID" value="MQL76680.1"/>
    <property type="molecule type" value="Genomic_DNA"/>
</dbReference>
<keyword evidence="2 8" id="KW-0863">Zinc-finger</keyword>
<feature type="region of interest" description="Disordered" evidence="10">
    <location>
        <begin position="81"/>
        <end position="104"/>
    </location>
</feature>
<gene>
    <name evidence="12" type="ORF">Taro_009069</name>
</gene>
<dbReference type="Pfam" id="PF02701">
    <property type="entry name" value="Zn_ribbon_Dof"/>
    <property type="match status" value="1"/>
</dbReference>
<evidence type="ECO:0000256" key="10">
    <source>
        <dbReference type="SAM" id="MobiDB-lite"/>
    </source>
</evidence>
<dbReference type="Proteomes" id="UP000652761">
    <property type="component" value="Unassembled WGS sequence"/>
</dbReference>
<dbReference type="GO" id="GO:0003677">
    <property type="term" value="F:DNA binding"/>
    <property type="evidence" value="ECO:0007669"/>
    <property type="project" value="UniProtKB-UniRule"/>
</dbReference>
<evidence type="ECO:0000259" key="11">
    <source>
        <dbReference type="PROSITE" id="PS50884"/>
    </source>
</evidence>
<dbReference type="AlphaFoldDB" id="A0A843U404"/>
<dbReference type="InterPro" id="IPR003851">
    <property type="entry name" value="Znf_Dof"/>
</dbReference>
<keyword evidence="3 9" id="KW-0862">Zinc</keyword>
<comment type="function">
    <text evidence="9">Transcription factor that binds specifically to a 5'-AA[AG]G-3' consensus core sequence.</text>
</comment>
<dbReference type="InterPro" id="IPR045174">
    <property type="entry name" value="Dof"/>
</dbReference>
<evidence type="ECO:0000313" key="12">
    <source>
        <dbReference type="EMBL" id="MQL76680.1"/>
    </source>
</evidence>
<dbReference type="PROSITE" id="PS50884">
    <property type="entry name" value="ZF_DOF_2"/>
    <property type="match status" value="1"/>
</dbReference>
<protein>
    <recommendedName>
        <fullName evidence="9">Dof zinc finger protein</fullName>
    </recommendedName>
</protein>
<dbReference type="OrthoDB" id="1927254at2759"/>
<evidence type="ECO:0000256" key="6">
    <source>
        <dbReference type="ARBA" id="ARBA00023163"/>
    </source>
</evidence>
<dbReference type="PROSITE" id="PS01361">
    <property type="entry name" value="ZF_DOF_1"/>
    <property type="match status" value="1"/>
</dbReference>
<dbReference type="GO" id="GO:0003700">
    <property type="term" value="F:DNA-binding transcription factor activity"/>
    <property type="evidence" value="ECO:0007669"/>
    <property type="project" value="UniProtKB-UniRule"/>
</dbReference>
<evidence type="ECO:0000256" key="5">
    <source>
        <dbReference type="ARBA" id="ARBA00023125"/>
    </source>
</evidence>
<dbReference type="PANTHER" id="PTHR31992:SF313">
    <property type="entry name" value="DOF ZINC FINGER PROTEIN DOF5.7"/>
    <property type="match status" value="1"/>
</dbReference>
<comment type="caution">
    <text evidence="12">The sequence shown here is derived from an EMBL/GenBank/DDBJ whole genome shotgun (WGS) entry which is preliminary data.</text>
</comment>
<keyword evidence="5 8" id="KW-0238">DNA-binding</keyword>
<evidence type="ECO:0000256" key="8">
    <source>
        <dbReference type="PROSITE-ProRule" id="PRU00071"/>
    </source>
</evidence>
<keyword evidence="13" id="KW-1185">Reference proteome</keyword>
<keyword evidence="6 9" id="KW-0804">Transcription</keyword>
<accession>A0A843U404</accession>
<sequence length="373" mass="38031">MMASEAAGDDVHGPGGKTADAAGGGSGAVRPPEQGLKCPRCDSPNTKFCYYNNYSLAQPRYFCKTCRRYWTKGGALRNVPVGGGCRKSKKSKSSSSAASAARLSSDGPAQELRLYQLGLPPAVDFHLGGGAGLPFSRLHHPSAAGPGGVFNGAATDGAAANHLISFGDLSCSAAALPAEAAGATPAPLLGFSYPIQAVASSPFIDMGVGAAGDATTPGTNLATMHSNLAVSIESLSSINQGLHWKLQQQRLAMFFGGDQSQQQHPGKGGSDPAATAALPAALLEGTNRHMSCHMPASSKEMCATAAAATAGVSTKGSMVGDATSSTTEWFLDNSTTYTAPNAHISLNSSGNAASSNWNGIQAWNDMHQFSALP</sequence>
<keyword evidence="1 9" id="KW-0479">Metal-binding</keyword>
<feature type="domain" description="Dof-type" evidence="11">
    <location>
        <begin position="36"/>
        <end position="90"/>
    </location>
</feature>
<evidence type="ECO:0000256" key="2">
    <source>
        <dbReference type="ARBA" id="ARBA00022771"/>
    </source>
</evidence>
<dbReference type="PANTHER" id="PTHR31992">
    <property type="entry name" value="DOF ZINC FINGER PROTEIN DOF1.4-RELATED"/>
    <property type="match status" value="1"/>
</dbReference>
<evidence type="ECO:0000256" key="7">
    <source>
        <dbReference type="ARBA" id="ARBA00023242"/>
    </source>
</evidence>
<evidence type="ECO:0000256" key="1">
    <source>
        <dbReference type="ARBA" id="ARBA00022723"/>
    </source>
</evidence>
<evidence type="ECO:0000256" key="9">
    <source>
        <dbReference type="RuleBase" id="RU369094"/>
    </source>
</evidence>
<keyword evidence="7 8" id="KW-0539">Nucleus</keyword>
<keyword evidence="4 9" id="KW-0805">Transcription regulation</keyword>
<comment type="subcellular location">
    <subcellularLocation>
        <location evidence="8 9">Nucleus</location>
    </subcellularLocation>
</comment>